<dbReference type="EMBL" id="CAJPVJ010011398">
    <property type="protein sequence ID" value="CAG2173778.1"/>
    <property type="molecule type" value="Genomic_DNA"/>
</dbReference>
<name>A0A7R9MCW1_9ACAR</name>
<gene>
    <name evidence="1" type="ORF">ONB1V03_LOCUS13227</name>
</gene>
<accession>A0A7R9MCW1</accession>
<organism evidence="1">
    <name type="scientific">Oppiella nova</name>
    <dbReference type="NCBI Taxonomy" id="334625"/>
    <lineage>
        <taxon>Eukaryota</taxon>
        <taxon>Metazoa</taxon>
        <taxon>Ecdysozoa</taxon>
        <taxon>Arthropoda</taxon>
        <taxon>Chelicerata</taxon>
        <taxon>Arachnida</taxon>
        <taxon>Acari</taxon>
        <taxon>Acariformes</taxon>
        <taxon>Sarcoptiformes</taxon>
        <taxon>Oribatida</taxon>
        <taxon>Brachypylina</taxon>
        <taxon>Oppioidea</taxon>
        <taxon>Oppiidae</taxon>
        <taxon>Oppiella</taxon>
    </lineage>
</organism>
<keyword evidence="2" id="KW-1185">Reference proteome</keyword>
<sequence>MIEINGLSDEFQLFSQCDRTVGSGVATCLNYFSPIKFVTDFLGGNKDSLCCSISTVEYWEHTHFRHNACIQGVRDAAHLAKSAHLCPDSISDDLITTLTDSTLNSYITKSCKTFNAGKCVMDSVGDVVQTIQGFFTPQNQKPVIPQIVDSAPPLFTTNSRTNVYTSDSGIPYDRQPNHNYNTDNSFVLNPFREIINRGINRETARPTENPLINKSVRDLFDRQYIPEASD</sequence>
<reference evidence="1" key="1">
    <citation type="submission" date="2020-11" db="EMBL/GenBank/DDBJ databases">
        <authorList>
            <person name="Tran Van P."/>
        </authorList>
    </citation>
    <scope>NUCLEOTIDE SEQUENCE</scope>
</reference>
<dbReference type="Proteomes" id="UP000728032">
    <property type="component" value="Unassembled WGS sequence"/>
</dbReference>
<feature type="non-terminal residue" evidence="1">
    <location>
        <position position="1"/>
    </location>
</feature>
<dbReference type="AlphaFoldDB" id="A0A7R9MCW1"/>
<dbReference type="OrthoDB" id="10428449at2759"/>
<evidence type="ECO:0000313" key="2">
    <source>
        <dbReference type="Proteomes" id="UP000728032"/>
    </source>
</evidence>
<proteinExistence type="predicted"/>
<dbReference type="EMBL" id="OC926223">
    <property type="protein sequence ID" value="CAD7656591.1"/>
    <property type="molecule type" value="Genomic_DNA"/>
</dbReference>
<protein>
    <submittedName>
        <fullName evidence="1">Uncharacterized protein</fullName>
    </submittedName>
</protein>
<evidence type="ECO:0000313" key="1">
    <source>
        <dbReference type="EMBL" id="CAD7656591.1"/>
    </source>
</evidence>